<dbReference type="Gene3D" id="3.80.10.10">
    <property type="entry name" value="Ribonuclease Inhibitor"/>
    <property type="match status" value="1"/>
</dbReference>
<reference evidence="2 3" key="1">
    <citation type="submission" date="2017-06" db="EMBL/GenBank/DDBJ databases">
        <title>Ant-infecting Ophiocordyceps genomes reveal a high diversity of potential behavioral manipulation genes and a possible major role for enterotoxins.</title>
        <authorList>
            <person name="De Bekker C."/>
            <person name="Evans H.C."/>
            <person name="Brachmann A."/>
            <person name="Hughes D.P."/>
        </authorList>
    </citation>
    <scope>NUCLEOTIDE SEQUENCE [LARGE SCALE GENOMIC DNA]</scope>
    <source>
        <strain evidence="2 3">1348a</strain>
    </source>
</reference>
<comment type="caution">
    <text evidence="2">The sequence shown here is derived from an EMBL/GenBank/DDBJ whole genome shotgun (WGS) entry which is preliminary data.</text>
</comment>
<feature type="compositionally biased region" description="Low complexity" evidence="1">
    <location>
        <begin position="606"/>
        <end position="620"/>
    </location>
</feature>
<dbReference type="Proteomes" id="UP000224854">
    <property type="component" value="Unassembled WGS sequence"/>
</dbReference>
<feature type="region of interest" description="Disordered" evidence="1">
    <location>
        <begin position="1"/>
        <end position="24"/>
    </location>
</feature>
<feature type="compositionally biased region" description="Low complexity" evidence="1">
    <location>
        <begin position="446"/>
        <end position="468"/>
    </location>
</feature>
<organism evidence="2 3">
    <name type="scientific">Ophiocordyceps australis</name>
    <dbReference type="NCBI Taxonomy" id="1399860"/>
    <lineage>
        <taxon>Eukaryota</taxon>
        <taxon>Fungi</taxon>
        <taxon>Dikarya</taxon>
        <taxon>Ascomycota</taxon>
        <taxon>Pezizomycotina</taxon>
        <taxon>Sordariomycetes</taxon>
        <taxon>Hypocreomycetidae</taxon>
        <taxon>Hypocreales</taxon>
        <taxon>Ophiocordycipitaceae</taxon>
        <taxon>Ophiocordyceps</taxon>
    </lineage>
</organism>
<sequence length="620" mass="68034">MRLPFRRKDKKKRSAPTSSLPPEYRHFNTSAALLSPPSAASGKLVTNLPPPILRRIFAHVCPHACEESYEKCENSVADGGCMLCDLRDLSHCAQACRSWRASAITVLYHSVRIDTVHYCKLEAFLAEKRKKKSRFEHNGIPEDPALARLRLFRRTVRDDPTRLGRLVRFLKTPYMIRESCHVELAQTIAVLPNLQYVDLPEGMYADEAKYATLRLEVQARCPSLRKMTYFHGSEQSFAALASGSTWPHLEVLELDHLEVDPLVLRAVLGTLLRLRALKVTDTPSFSDEVMAPDDVLPPLPALEELIIMEAPRMTSAGLVEYLSWTHTKRALRVLTLTNTGVQPWRLQEVLAMAPSLSTLAIKAKVSEPFPSAEGPMPLASQSLKTLRFEIGAMAGAGPYATPGYYSYVASSVLMGSLPKLRRIYVLDDGFPEKLSGMLPPSAMFTGGRARPGSSSSSVSPPSLRLSPPLTVPHSPTQPYRRHMPSMSNPNVKRFSTNNPFARRASGAQSTTHTLEVFAKHEDDDHWSFARVDAGPGSAVAPRGRPMSGYGLTADVAGQGWTSGEARRSVLIGNSMSGFLAVPGDQDSGVAELGPPRCFSGTLRPHSSGGESSLRSRGGWR</sequence>
<accession>A0A2C5ZN74</accession>
<evidence type="ECO:0000256" key="1">
    <source>
        <dbReference type="SAM" id="MobiDB-lite"/>
    </source>
</evidence>
<feature type="region of interest" description="Disordered" evidence="1">
    <location>
        <begin position="589"/>
        <end position="620"/>
    </location>
</feature>
<feature type="region of interest" description="Disordered" evidence="1">
    <location>
        <begin position="444"/>
        <end position="490"/>
    </location>
</feature>
<dbReference type="AlphaFoldDB" id="A0A2C5ZN74"/>
<dbReference type="EMBL" id="NJEU01000118">
    <property type="protein sequence ID" value="PHH81466.1"/>
    <property type="molecule type" value="Genomic_DNA"/>
</dbReference>
<dbReference type="SUPFAM" id="SSF52047">
    <property type="entry name" value="RNI-like"/>
    <property type="match status" value="1"/>
</dbReference>
<gene>
    <name evidence="2" type="ORF">CDD82_697</name>
</gene>
<name>A0A2C5ZN74_9HYPO</name>
<proteinExistence type="predicted"/>
<evidence type="ECO:0000313" key="3">
    <source>
        <dbReference type="Proteomes" id="UP000224854"/>
    </source>
</evidence>
<evidence type="ECO:0000313" key="2">
    <source>
        <dbReference type="EMBL" id="PHH81466.1"/>
    </source>
</evidence>
<feature type="compositionally biased region" description="Basic residues" evidence="1">
    <location>
        <begin position="1"/>
        <end position="14"/>
    </location>
</feature>
<keyword evidence="3" id="KW-1185">Reference proteome</keyword>
<dbReference type="OrthoDB" id="5405297at2759"/>
<protein>
    <submittedName>
        <fullName evidence="2">Uncharacterized protein</fullName>
    </submittedName>
</protein>
<dbReference type="InterPro" id="IPR032675">
    <property type="entry name" value="LRR_dom_sf"/>
</dbReference>